<dbReference type="InterPro" id="IPR025294">
    <property type="entry name" value="DUF4156"/>
</dbReference>
<comment type="caution">
    <text evidence="2">The sequence shown here is derived from an EMBL/GenBank/DDBJ whole genome shotgun (WGS) entry which is preliminary data.</text>
</comment>
<sequence length="119" mass="12270">MGNKMRIKGLLGLAAVMLLAGCSSMTQLSSAGQQVKFTDTKPGAECQLLGEATGTQSNWLSGQGGETSSMRAAANDLRNKAAAMGGNVVYGAVSPSEGFWSSFAPLDSKMSGQVYKCPN</sequence>
<dbReference type="Proteomes" id="UP000219788">
    <property type="component" value="Unassembled WGS sequence"/>
</dbReference>
<dbReference type="EMBL" id="PDDV01000013">
    <property type="protein sequence ID" value="PEH70899.1"/>
    <property type="molecule type" value="Genomic_DNA"/>
</dbReference>
<dbReference type="OrthoDB" id="6415152at2"/>
<feature type="chain" id="PRO_5011921110" evidence="1">
    <location>
        <begin position="29"/>
        <end position="119"/>
    </location>
</feature>
<dbReference type="PROSITE" id="PS51257">
    <property type="entry name" value="PROKAR_LIPOPROTEIN"/>
    <property type="match status" value="1"/>
</dbReference>
<feature type="signal peptide" evidence="1">
    <location>
        <begin position="1"/>
        <end position="28"/>
    </location>
</feature>
<evidence type="ECO:0000313" key="4">
    <source>
        <dbReference type="Proteomes" id="UP000219788"/>
    </source>
</evidence>
<protein>
    <submittedName>
        <fullName evidence="2">DUF4156 domain-containing protein</fullName>
    </submittedName>
</protein>
<evidence type="ECO:0000256" key="1">
    <source>
        <dbReference type="SAM" id="SignalP"/>
    </source>
</evidence>
<keyword evidence="1" id="KW-0732">Signal</keyword>
<evidence type="ECO:0000313" key="3">
    <source>
        <dbReference type="EMBL" id="PEH73880.1"/>
    </source>
</evidence>
<dbReference type="EMBL" id="PDDV01000013">
    <property type="protein sequence ID" value="PEH73880.1"/>
    <property type="molecule type" value="Genomic_DNA"/>
</dbReference>
<reference evidence="4" key="1">
    <citation type="submission" date="2017-09" db="EMBL/GenBank/DDBJ databases">
        <title>FDA dAtabase for Regulatory Grade micrObial Sequences (FDA-ARGOS): Supporting development and validation of Infectious Disease Dx tests.</title>
        <authorList>
            <person name="Goldberg B."/>
            <person name="Campos J."/>
            <person name="Tallon L."/>
            <person name="Sadzewicz L."/>
            <person name="Ott S."/>
            <person name="Zhao X."/>
            <person name="Nagaraj S."/>
            <person name="Vavikolanu K."/>
            <person name="Aluvathingal J."/>
            <person name="Nadendla S."/>
            <person name="Geyer C."/>
            <person name="Sichtig H."/>
        </authorList>
    </citation>
    <scope>NUCLEOTIDE SEQUENCE [LARGE SCALE GENOMIC DNA]</scope>
    <source>
        <strain evidence="4">FDAARGOS_370</strain>
    </source>
</reference>
<dbReference type="Pfam" id="PF13698">
    <property type="entry name" value="DUF4156"/>
    <property type="match status" value="1"/>
</dbReference>
<dbReference type="STRING" id="636.AAW15_14405"/>
<name>A0A2A7TXS3_EDWTA</name>
<reference evidence="2" key="2">
    <citation type="submission" date="2017-09" db="EMBL/GenBank/DDBJ databases">
        <title>FDA dAtabase for Regulatory Grade micrObial Sequences (FDA-ARGOS): Supporting development and validation of Infectious Disease Dx tests.</title>
        <authorList>
            <person name="Campos J."/>
            <person name="Goldberg B."/>
            <person name="Tallon L.J."/>
            <person name="Sadzewicz L."/>
            <person name="Ott S."/>
            <person name="Zhao X."/>
            <person name="Nagaraj S."/>
            <person name="Vavikolanu K."/>
            <person name="Aluvathingal J."/>
            <person name="Nadendla S."/>
            <person name="Geyer C."/>
            <person name="Nandy P."/>
            <person name="Hobson J."/>
            <person name="Sichtig H."/>
        </authorList>
    </citation>
    <scope>NUCLEOTIDE SEQUENCE</scope>
    <source>
        <strain evidence="2">FDAARGOS_370</strain>
    </source>
</reference>
<proteinExistence type="predicted"/>
<evidence type="ECO:0000313" key="2">
    <source>
        <dbReference type="EMBL" id="PEH70899.1"/>
    </source>
</evidence>
<organism evidence="2 4">
    <name type="scientific">Edwardsiella tarda</name>
    <dbReference type="NCBI Taxonomy" id="636"/>
    <lineage>
        <taxon>Bacteria</taxon>
        <taxon>Pseudomonadati</taxon>
        <taxon>Pseudomonadota</taxon>
        <taxon>Gammaproteobacteria</taxon>
        <taxon>Enterobacterales</taxon>
        <taxon>Hafniaceae</taxon>
        <taxon>Edwardsiella</taxon>
    </lineage>
</organism>
<dbReference type="AlphaFoldDB" id="A0A2A7TXS3"/>
<gene>
    <name evidence="2" type="ORF">CRM76_02445</name>
    <name evidence="3" type="ORF">CRM76_19080</name>
</gene>
<accession>A0A2A7TXS3</accession>